<dbReference type="InterPro" id="IPR050145">
    <property type="entry name" value="Centrin_CML-like"/>
</dbReference>
<gene>
    <name evidence="5" type="ORF">CSUI_007032</name>
</gene>
<dbReference type="SMART" id="SM00054">
    <property type="entry name" value="EFh"/>
    <property type="match status" value="2"/>
</dbReference>
<dbReference type="EMBL" id="MIGC01003618">
    <property type="protein sequence ID" value="PHJ19139.1"/>
    <property type="molecule type" value="Genomic_DNA"/>
</dbReference>
<dbReference type="InterPro" id="IPR002048">
    <property type="entry name" value="EF_hand_dom"/>
</dbReference>
<proteinExistence type="predicted"/>
<feature type="domain" description="EF-hand" evidence="4">
    <location>
        <begin position="111"/>
        <end position="146"/>
    </location>
</feature>
<dbReference type="InterPro" id="IPR011992">
    <property type="entry name" value="EF-hand-dom_pair"/>
</dbReference>
<evidence type="ECO:0000313" key="5">
    <source>
        <dbReference type="EMBL" id="PHJ19139.1"/>
    </source>
</evidence>
<dbReference type="Gene3D" id="1.10.238.10">
    <property type="entry name" value="EF-hand"/>
    <property type="match status" value="2"/>
</dbReference>
<dbReference type="Proteomes" id="UP000221165">
    <property type="component" value="Unassembled WGS sequence"/>
</dbReference>
<evidence type="ECO:0000256" key="2">
    <source>
        <dbReference type="ARBA" id="ARBA00022837"/>
    </source>
</evidence>
<evidence type="ECO:0000256" key="1">
    <source>
        <dbReference type="ARBA" id="ARBA00022737"/>
    </source>
</evidence>
<feature type="region of interest" description="Disordered" evidence="3">
    <location>
        <begin position="1"/>
        <end position="26"/>
    </location>
</feature>
<dbReference type="OrthoDB" id="26525at2759"/>
<dbReference type="PROSITE" id="PS50222">
    <property type="entry name" value="EF_HAND_2"/>
    <property type="match status" value="2"/>
</dbReference>
<feature type="domain" description="EF-hand" evidence="4">
    <location>
        <begin position="29"/>
        <end position="64"/>
    </location>
</feature>
<accession>A0A2C6KPT6</accession>
<sequence>MAPKAVGKAPASAAKSQSSSVAAPPRLRAHTAELESVFKKIDLDNDGKLSEADLSSFMKDRVGSALEPDQLRSLILELRGPGTAVTKSGESMPPIDFPTFLGFVDCQLSKPLPELLAEVFKVMDTDHDGKISAQELEAFSAKLNLNLGLEGSAQLLDRGNRETTATFPEFCALVQKALPAVDR</sequence>
<evidence type="ECO:0000256" key="3">
    <source>
        <dbReference type="SAM" id="MobiDB-lite"/>
    </source>
</evidence>
<evidence type="ECO:0000313" key="6">
    <source>
        <dbReference type="Proteomes" id="UP000221165"/>
    </source>
</evidence>
<keyword evidence="2" id="KW-0106">Calcium</keyword>
<protein>
    <submittedName>
        <fullName evidence="5">Calmodulin cam1</fullName>
    </submittedName>
</protein>
<keyword evidence="6" id="KW-1185">Reference proteome</keyword>
<dbReference type="PROSITE" id="PS00018">
    <property type="entry name" value="EF_HAND_1"/>
    <property type="match status" value="2"/>
</dbReference>
<dbReference type="InterPro" id="IPR018247">
    <property type="entry name" value="EF_Hand_1_Ca_BS"/>
</dbReference>
<dbReference type="SUPFAM" id="SSF47473">
    <property type="entry name" value="EF-hand"/>
    <property type="match status" value="1"/>
</dbReference>
<comment type="caution">
    <text evidence="5">The sequence shown here is derived from an EMBL/GenBank/DDBJ whole genome shotgun (WGS) entry which is preliminary data.</text>
</comment>
<keyword evidence="1" id="KW-0677">Repeat</keyword>
<dbReference type="RefSeq" id="XP_067920841.1">
    <property type="nucleotide sequence ID" value="XM_068067182.1"/>
</dbReference>
<name>A0A2C6KPT6_9APIC</name>
<reference evidence="5 6" key="1">
    <citation type="journal article" date="2017" name="Int. J. Parasitol.">
        <title>The genome of the protozoan parasite Cystoisospora suis and a reverse vaccinology approach to identify vaccine candidates.</title>
        <authorList>
            <person name="Palmieri N."/>
            <person name="Shrestha A."/>
            <person name="Ruttkowski B."/>
            <person name="Beck T."/>
            <person name="Vogl C."/>
            <person name="Tomley F."/>
            <person name="Blake D.P."/>
            <person name="Joachim A."/>
        </authorList>
    </citation>
    <scope>NUCLEOTIDE SEQUENCE [LARGE SCALE GENOMIC DNA]</scope>
    <source>
        <strain evidence="5 6">Wien I</strain>
    </source>
</reference>
<dbReference type="VEuPathDB" id="ToxoDB:CSUI_007032"/>
<dbReference type="PANTHER" id="PTHR23050">
    <property type="entry name" value="CALCIUM BINDING PROTEIN"/>
    <property type="match status" value="1"/>
</dbReference>
<dbReference type="GO" id="GO:0005509">
    <property type="term" value="F:calcium ion binding"/>
    <property type="evidence" value="ECO:0007669"/>
    <property type="project" value="InterPro"/>
</dbReference>
<organism evidence="5 6">
    <name type="scientific">Cystoisospora suis</name>
    <dbReference type="NCBI Taxonomy" id="483139"/>
    <lineage>
        <taxon>Eukaryota</taxon>
        <taxon>Sar</taxon>
        <taxon>Alveolata</taxon>
        <taxon>Apicomplexa</taxon>
        <taxon>Conoidasida</taxon>
        <taxon>Coccidia</taxon>
        <taxon>Eucoccidiorida</taxon>
        <taxon>Eimeriorina</taxon>
        <taxon>Sarcocystidae</taxon>
        <taxon>Cystoisospora</taxon>
    </lineage>
</organism>
<dbReference type="AlphaFoldDB" id="A0A2C6KPT6"/>
<dbReference type="GeneID" id="94430393"/>
<evidence type="ECO:0000259" key="4">
    <source>
        <dbReference type="PROSITE" id="PS50222"/>
    </source>
</evidence>
<dbReference type="Pfam" id="PF13202">
    <property type="entry name" value="EF-hand_5"/>
    <property type="match status" value="2"/>
</dbReference>
<feature type="compositionally biased region" description="Low complexity" evidence="3">
    <location>
        <begin position="9"/>
        <end position="25"/>
    </location>
</feature>